<protein>
    <submittedName>
        <fullName evidence="2">Uncharacterized protein</fullName>
    </submittedName>
</protein>
<keyword evidence="1" id="KW-1133">Transmembrane helix</keyword>
<proteinExistence type="predicted"/>
<gene>
    <name evidence="2" type="ORF">FH5T_02135</name>
</gene>
<name>A0ABM5QD11_9BACT</name>
<organism evidence="2 3">
    <name type="scientific">Draconibacterium orientale</name>
    <dbReference type="NCBI Taxonomy" id="1168034"/>
    <lineage>
        <taxon>Bacteria</taxon>
        <taxon>Pseudomonadati</taxon>
        <taxon>Bacteroidota</taxon>
        <taxon>Bacteroidia</taxon>
        <taxon>Marinilabiliales</taxon>
        <taxon>Prolixibacteraceae</taxon>
        <taxon>Draconibacterium</taxon>
    </lineage>
</organism>
<dbReference type="Proteomes" id="UP000023772">
    <property type="component" value="Chromosome"/>
</dbReference>
<evidence type="ECO:0000313" key="2">
    <source>
        <dbReference type="EMBL" id="AHW61483.1"/>
    </source>
</evidence>
<dbReference type="EMBL" id="CP007451">
    <property type="protein sequence ID" value="AHW61483.1"/>
    <property type="molecule type" value="Genomic_DNA"/>
</dbReference>
<keyword evidence="1" id="KW-0812">Transmembrane</keyword>
<evidence type="ECO:0000256" key="1">
    <source>
        <dbReference type="SAM" id="Phobius"/>
    </source>
</evidence>
<reference evidence="2 3" key="1">
    <citation type="submission" date="2014-03" db="EMBL/GenBank/DDBJ databases">
        <title>Complete genome sequence of a deeply braunched marine Bacteroidia bacterium Draconibacterium orientale type strain FH5T.</title>
        <authorList>
            <person name="Li X."/>
            <person name="Wang X."/>
            <person name="Xie Z."/>
            <person name="Du Z."/>
            <person name="Chen G."/>
        </authorList>
    </citation>
    <scope>NUCLEOTIDE SEQUENCE [LARGE SCALE GENOMIC DNA]</scope>
    <source>
        <strain evidence="2 3">FH5</strain>
    </source>
</reference>
<sequence length="65" mass="7881">MIVFLRITKVVFERLFNFFVFVISVWLIERFIFCLIKLEQMFTKVNAGNYVIQHSYRCRILIASD</sequence>
<keyword evidence="3" id="KW-1185">Reference proteome</keyword>
<keyword evidence="1" id="KW-0472">Membrane</keyword>
<evidence type="ECO:0000313" key="3">
    <source>
        <dbReference type="Proteomes" id="UP000023772"/>
    </source>
</evidence>
<accession>A0ABM5QD11</accession>
<feature type="transmembrane region" description="Helical" evidence="1">
    <location>
        <begin position="15"/>
        <end position="36"/>
    </location>
</feature>